<organism evidence="2 3">
    <name type="scientific">Brucella thiophenivorans</name>
    <dbReference type="NCBI Taxonomy" id="571255"/>
    <lineage>
        <taxon>Bacteria</taxon>
        <taxon>Pseudomonadati</taxon>
        <taxon>Pseudomonadota</taxon>
        <taxon>Alphaproteobacteria</taxon>
        <taxon>Hyphomicrobiales</taxon>
        <taxon>Brucellaceae</taxon>
        <taxon>Brucella/Ochrobactrum group</taxon>
        <taxon>Brucella</taxon>
    </lineage>
</organism>
<sequence>MAVEMEILEEDNTANEDGSAGAESSENRSVGRSEGQSGDVNGQVSDELRTRIEDVTLSIYTARAGEIIGDGEYTLDHAFAEAADLLTRSANDQYLVARFIEAAEKAELPSVF</sequence>
<gene>
    <name evidence="2" type="ORF">CEV31_4265</name>
</gene>
<dbReference type="Proteomes" id="UP000215590">
    <property type="component" value="Unassembled WGS sequence"/>
</dbReference>
<accession>A0A256FTV1</accession>
<reference evidence="2 3" key="1">
    <citation type="submission" date="2017-07" db="EMBL/GenBank/DDBJ databases">
        <title>Phylogenetic study on the rhizospheric bacterium Ochrobactrum sp. A44.</title>
        <authorList>
            <person name="Krzyzanowska D.M."/>
            <person name="Ossowicki A."/>
            <person name="Rajewska M."/>
            <person name="Maciag T."/>
            <person name="Kaczynski Z."/>
            <person name="Czerwicka M."/>
            <person name="Jafra S."/>
        </authorList>
    </citation>
    <scope>NUCLEOTIDE SEQUENCE [LARGE SCALE GENOMIC DNA]</scope>
    <source>
        <strain evidence="2 3">DSM 7216</strain>
    </source>
</reference>
<evidence type="ECO:0000313" key="3">
    <source>
        <dbReference type="Proteomes" id="UP000215590"/>
    </source>
</evidence>
<feature type="region of interest" description="Disordered" evidence="1">
    <location>
        <begin position="1"/>
        <end position="47"/>
    </location>
</feature>
<evidence type="ECO:0000313" key="2">
    <source>
        <dbReference type="EMBL" id="OYR18253.1"/>
    </source>
</evidence>
<evidence type="ECO:0000256" key="1">
    <source>
        <dbReference type="SAM" id="MobiDB-lite"/>
    </source>
</evidence>
<feature type="compositionally biased region" description="Polar residues" evidence="1">
    <location>
        <begin position="32"/>
        <end position="44"/>
    </location>
</feature>
<feature type="compositionally biased region" description="Acidic residues" evidence="1">
    <location>
        <begin position="1"/>
        <end position="14"/>
    </location>
</feature>
<proteinExistence type="predicted"/>
<dbReference type="AlphaFoldDB" id="A0A256FTV1"/>
<dbReference type="EMBL" id="NNRJ01000027">
    <property type="protein sequence ID" value="OYR18253.1"/>
    <property type="molecule type" value="Genomic_DNA"/>
</dbReference>
<name>A0A256FTV1_9HYPH</name>
<dbReference type="RefSeq" id="WP_094507417.1">
    <property type="nucleotide sequence ID" value="NZ_JBHEEK010000015.1"/>
</dbReference>
<comment type="caution">
    <text evidence="2">The sequence shown here is derived from an EMBL/GenBank/DDBJ whole genome shotgun (WGS) entry which is preliminary data.</text>
</comment>
<keyword evidence="3" id="KW-1185">Reference proteome</keyword>
<protein>
    <submittedName>
        <fullName evidence="2">Uncharacterized protein</fullName>
    </submittedName>
</protein>